<accession>A0A0E9T1P8</accession>
<reference evidence="1" key="2">
    <citation type="journal article" date="2015" name="Fish Shellfish Immunol.">
        <title>Early steps in the European eel (Anguilla anguilla)-Vibrio vulnificus interaction in the gills: Role of the RtxA13 toxin.</title>
        <authorList>
            <person name="Callol A."/>
            <person name="Pajuelo D."/>
            <person name="Ebbesson L."/>
            <person name="Teles M."/>
            <person name="MacKenzie S."/>
            <person name="Amaro C."/>
        </authorList>
    </citation>
    <scope>NUCLEOTIDE SEQUENCE</scope>
</reference>
<name>A0A0E9T1P8_ANGAN</name>
<evidence type="ECO:0000313" key="1">
    <source>
        <dbReference type="EMBL" id="JAH47469.1"/>
    </source>
</evidence>
<organism evidence="1">
    <name type="scientific">Anguilla anguilla</name>
    <name type="common">European freshwater eel</name>
    <name type="synonym">Muraena anguilla</name>
    <dbReference type="NCBI Taxonomy" id="7936"/>
    <lineage>
        <taxon>Eukaryota</taxon>
        <taxon>Metazoa</taxon>
        <taxon>Chordata</taxon>
        <taxon>Craniata</taxon>
        <taxon>Vertebrata</taxon>
        <taxon>Euteleostomi</taxon>
        <taxon>Actinopterygii</taxon>
        <taxon>Neopterygii</taxon>
        <taxon>Teleostei</taxon>
        <taxon>Anguilliformes</taxon>
        <taxon>Anguillidae</taxon>
        <taxon>Anguilla</taxon>
    </lineage>
</organism>
<sequence length="16" mass="1718">MLVTVSYSLCVICSLS</sequence>
<dbReference type="AlphaFoldDB" id="A0A0E9T1P8"/>
<dbReference type="EMBL" id="GBXM01061108">
    <property type="protein sequence ID" value="JAH47469.1"/>
    <property type="molecule type" value="Transcribed_RNA"/>
</dbReference>
<protein>
    <submittedName>
        <fullName evidence="1">Uncharacterized protein</fullName>
    </submittedName>
</protein>
<proteinExistence type="predicted"/>
<reference evidence="1" key="1">
    <citation type="submission" date="2014-11" db="EMBL/GenBank/DDBJ databases">
        <authorList>
            <person name="Amaro Gonzalez C."/>
        </authorList>
    </citation>
    <scope>NUCLEOTIDE SEQUENCE</scope>
</reference>